<dbReference type="Pfam" id="PF00501">
    <property type="entry name" value="AMP-binding"/>
    <property type="match status" value="2"/>
</dbReference>
<dbReference type="InterPro" id="IPR025110">
    <property type="entry name" value="AMP-bd_C"/>
</dbReference>
<dbReference type="Gene3D" id="1.10.1200.10">
    <property type="entry name" value="ACP-like"/>
    <property type="match status" value="1"/>
</dbReference>
<evidence type="ECO:0000313" key="7">
    <source>
        <dbReference type="Proteomes" id="UP000322927"/>
    </source>
</evidence>
<dbReference type="GO" id="GO:0016705">
    <property type="term" value="F:oxidoreductase activity, acting on paired donors, with incorporation or reduction of molecular oxygen"/>
    <property type="evidence" value="ECO:0007669"/>
    <property type="project" value="InterPro"/>
</dbReference>
<dbReference type="Gene3D" id="3.40.50.1820">
    <property type="entry name" value="alpha/beta hydrolase"/>
    <property type="match status" value="1"/>
</dbReference>
<dbReference type="InterPro" id="IPR006162">
    <property type="entry name" value="Ppantetheine_attach_site"/>
</dbReference>
<keyword evidence="3" id="KW-0596">Phosphopantetheine</keyword>
<evidence type="ECO:0000256" key="3">
    <source>
        <dbReference type="ARBA" id="ARBA00022450"/>
    </source>
</evidence>
<evidence type="ECO:0000256" key="2">
    <source>
        <dbReference type="ARBA" id="ARBA00006432"/>
    </source>
</evidence>
<proteinExistence type="inferred from homology"/>
<name>A0A5P2BVK6_STRVZ</name>
<sequence length="1768" mass="191549">MTAPAELLSELRARDIRLWEEEGRLRFSAPPGALDDELRARLKGHRDALIALLREARGERRGERPAIGPVDAADDELPLSFGQQRMWVMSEMLPESGGAAYVLSGRITLEGEAPPGAWEALRQAFADLVERHEALRTIVRAGEDGPVAEVVDAYELPFSETYLTSRQTIDEVAAAEARRPFDLGRAPLVRATLVHEAPGLTHLLLSVHHIAADAWSLGILYRDLAALYAARTGAADAAPLPELPVRYADYAAWQREHLTSEALAPELEYWRTSLADITGLLELPADRPRPAVQSYRGGSLPFHLPAPLMERVRELAHRNSCTPYMVLLASWSALLARLGGAVDVPVGTPVAGRVRPEVEPLIGFFVNTLVLRVDASGEPTFDELLRRVRATALGAFEHQDLPFEKLVEELQPERTLSYSPLFQHMFILQNATTERFRLPGFDARLDEVHTGTAKFDTTLIAEEHPDGLRGVLEFATDLYDSTTAERWLDHWSTLLTAAVAAPGTPLSELPLLGADERHLLVERWNDTALDVPDATVHSLVERQVERTPRQAAIVQGDTVVTYADLDVRANRLAALLRERGAGPGTLVGLCLPRTPELVVALLAVLKSGAAYVPLDPTAPAGRNAYILGDAGAGLLLTEAALRATVTAPDTTEVVCLDELGYLSDLGEPLGSEEPDAPRTSGGAGPDDLAYAIYTSGSTGRPKGVMVEHRNVVNFCAAMTHEFGVDGVGPWLAVTTVSFDISVLELVWTLTQGSTVVLQPDPARSATRRPGKVANLSLFYFSSATETEGPASPGAYRLLLEGARFADTHGFEAVWTPERHFHAFGGIYPNPAVTGAAVAAVTERVAVRAGSVVLPLHQPLRVAEEWAVVDNLSGGRVGVSIASGWQADDFVLAPDHYADRKKIMLDGIGTLRSLWRGEAVEMPGGTGRTTAVRSLPRPVQPELPVWVTAAGSEETFRAAGESGAHLLTHLLNQDLDQLTEKIALYRGARAEAGHTGPGRVTLMVHTFVGKDPDLVKETVRGPFRDYLSSSLGLIGNLARGLGLGDDLRNLPEDDLRTLLDHAFERYYDTAAVFGTPERAAELLDGIADTGVDEIACLIDFGVDDDAVLDSLPLLDRARLLHADRNTAPGLSVPQLIERHGVTKLQCTPSQAAMILDEPGGPSALGGLDLLLLGGEELPAGLAERVTAVTGARVQNMYGPTETTIWSSTHRVDTTGTVFIGRPIANTALRVLDRHGAPTPIGVPGELHIAGAGVARGYLGRPDLTEERFVPDPYATAPHARLYRTGDLARFRPDGTLEFIGRTDHQVKVRGYRIELGEIEAALGSHPDVAQAAATVHGTGVERQIAGYVVTRPGTEISDVVLRGHIGARLPGYMVPSTVRVLAELPYTPNGKIDRKALPAPARADRREQDRVAPSGLTQMRLAVLWGEILDASAVGAHDNFFRLGGNSVLAVALLARIEKEFGRRLSMATLFQGPTVAELAANLVRDGDTARRSLVRLRPGGHEPLYLFPGAGGNLMYFHELVDGLPERFAVHGLQPNFTEDVDTASLVRELADQYLPLVLDTQPTGPFRFVGHSFGGHVAMELARRLRAMGREVALVGLLDTSAPLPERHEHFAAWDQATWLVALAGVFGRLFGRTLDLTEEELTGLADDEQISRLRERLRQHDVLPPELDDDVQLRGFIRTYIADQRSLHTPAEPYDGELTFFRAAELHPDNVPPPALARLLDDPARGWGAFTTHPVAVREVPGDHLTMLTRPHADDLAKSIGDAADR</sequence>
<dbReference type="Gene3D" id="3.30.559.10">
    <property type="entry name" value="Chloramphenicol acetyltransferase-like domain"/>
    <property type="match status" value="1"/>
</dbReference>
<dbReference type="Gene3D" id="3.20.20.30">
    <property type="entry name" value="Luciferase-like domain"/>
    <property type="match status" value="1"/>
</dbReference>
<dbReference type="PANTHER" id="PTHR45527:SF1">
    <property type="entry name" value="FATTY ACID SYNTHASE"/>
    <property type="match status" value="1"/>
</dbReference>
<dbReference type="InterPro" id="IPR020806">
    <property type="entry name" value="PKS_PP-bd"/>
</dbReference>
<dbReference type="InterPro" id="IPR044894">
    <property type="entry name" value="TubC_N_sf"/>
</dbReference>
<dbReference type="Pfam" id="PF00550">
    <property type="entry name" value="PP-binding"/>
    <property type="match status" value="1"/>
</dbReference>
<dbReference type="InterPro" id="IPR029058">
    <property type="entry name" value="AB_hydrolase_fold"/>
</dbReference>
<dbReference type="Proteomes" id="UP000322927">
    <property type="component" value="Chromosome"/>
</dbReference>
<accession>A0A5P2BVK6</accession>
<dbReference type="GO" id="GO:0031177">
    <property type="term" value="F:phosphopantetheine binding"/>
    <property type="evidence" value="ECO:0007669"/>
    <property type="project" value="InterPro"/>
</dbReference>
<dbReference type="SUPFAM" id="SSF47336">
    <property type="entry name" value="ACP-like"/>
    <property type="match status" value="1"/>
</dbReference>
<dbReference type="CDD" id="cd19531">
    <property type="entry name" value="LCL_NRPS-like"/>
    <property type="match status" value="1"/>
</dbReference>
<dbReference type="InterPro" id="IPR045851">
    <property type="entry name" value="AMP-bd_C_sf"/>
</dbReference>
<dbReference type="GO" id="GO:0043041">
    <property type="term" value="P:amino acid activation for nonribosomal peptide biosynthetic process"/>
    <property type="evidence" value="ECO:0007669"/>
    <property type="project" value="TreeGrafter"/>
</dbReference>
<dbReference type="NCBIfam" id="TIGR04020">
    <property type="entry name" value="seco_metab_LLM"/>
    <property type="match status" value="1"/>
</dbReference>
<dbReference type="PROSITE" id="PS00012">
    <property type="entry name" value="PHOSPHOPANTETHEINE"/>
    <property type="match status" value="1"/>
</dbReference>
<dbReference type="InterPro" id="IPR024011">
    <property type="entry name" value="Biosynth_lucif-like_mOase_dom"/>
</dbReference>
<dbReference type="GO" id="GO:0044550">
    <property type="term" value="P:secondary metabolite biosynthetic process"/>
    <property type="evidence" value="ECO:0007669"/>
    <property type="project" value="TreeGrafter"/>
</dbReference>
<dbReference type="OrthoDB" id="2472181at2"/>
<comment type="similarity">
    <text evidence="2">Belongs to the ATP-dependent AMP-binding enzyme family.</text>
</comment>
<reference evidence="6 7" key="1">
    <citation type="submission" date="2018-05" db="EMBL/GenBank/DDBJ databases">
        <title>Streptomyces venezuelae.</title>
        <authorList>
            <person name="Kim W."/>
            <person name="Lee N."/>
            <person name="Cho B.-K."/>
        </authorList>
    </citation>
    <scope>NUCLEOTIDE SEQUENCE [LARGE SCALE GENOMIC DNA]</scope>
    <source>
        <strain evidence="6 7">ATCC 14584</strain>
    </source>
</reference>
<dbReference type="InterPro" id="IPR023213">
    <property type="entry name" value="CAT-like_dom_sf"/>
</dbReference>
<dbReference type="RefSeq" id="WP_150216602.1">
    <property type="nucleotide sequence ID" value="NZ_CP029192.1"/>
</dbReference>
<dbReference type="InterPro" id="IPR041464">
    <property type="entry name" value="TubC_N"/>
</dbReference>
<dbReference type="Pfam" id="PF00975">
    <property type="entry name" value="Thioesterase"/>
    <property type="match status" value="1"/>
</dbReference>
<dbReference type="Gene3D" id="3.40.50.12780">
    <property type="entry name" value="N-terminal domain of ligase-like"/>
    <property type="match status" value="1"/>
</dbReference>
<dbReference type="Pfam" id="PF00668">
    <property type="entry name" value="Condensation"/>
    <property type="match status" value="1"/>
</dbReference>
<evidence type="ECO:0000256" key="1">
    <source>
        <dbReference type="ARBA" id="ARBA00001957"/>
    </source>
</evidence>
<dbReference type="Gene3D" id="1.10.10.1830">
    <property type="entry name" value="Non-ribosomal peptide synthase, adenylation domain"/>
    <property type="match status" value="1"/>
</dbReference>
<feature type="domain" description="Carrier" evidence="5">
    <location>
        <begin position="1411"/>
        <end position="1486"/>
    </location>
</feature>
<dbReference type="InterPro" id="IPR000873">
    <property type="entry name" value="AMP-dep_synth/lig_dom"/>
</dbReference>
<dbReference type="Gene3D" id="3.40.50.980">
    <property type="match status" value="1"/>
</dbReference>
<dbReference type="InterPro" id="IPR036661">
    <property type="entry name" value="Luciferase-like_sf"/>
</dbReference>
<dbReference type="Gene3D" id="3.30.300.30">
    <property type="match status" value="1"/>
</dbReference>
<evidence type="ECO:0000256" key="4">
    <source>
        <dbReference type="ARBA" id="ARBA00022553"/>
    </source>
</evidence>
<dbReference type="GO" id="GO:0005737">
    <property type="term" value="C:cytoplasm"/>
    <property type="evidence" value="ECO:0007669"/>
    <property type="project" value="TreeGrafter"/>
</dbReference>
<protein>
    <submittedName>
        <fullName evidence="6">Peptide synthase</fullName>
    </submittedName>
</protein>
<dbReference type="SUPFAM" id="SSF52777">
    <property type="entry name" value="CoA-dependent acyltransferases"/>
    <property type="match status" value="2"/>
</dbReference>
<gene>
    <name evidence="6" type="ORF">DEJ48_14995</name>
</gene>
<dbReference type="PANTHER" id="PTHR45527">
    <property type="entry name" value="NONRIBOSOMAL PEPTIDE SYNTHETASE"/>
    <property type="match status" value="1"/>
</dbReference>
<dbReference type="InterPro" id="IPR036736">
    <property type="entry name" value="ACP-like_sf"/>
</dbReference>
<dbReference type="FunFam" id="2.30.38.10:FF:000001">
    <property type="entry name" value="Non-ribosomal peptide synthetase PvdI"/>
    <property type="match status" value="1"/>
</dbReference>
<dbReference type="GO" id="GO:0017000">
    <property type="term" value="P:antibiotic biosynthetic process"/>
    <property type="evidence" value="ECO:0007669"/>
    <property type="project" value="UniProtKB-ARBA"/>
</dbReference>
<evidence type="ECO:0000313" key="6">
    <source>
        <dbReference type="EMBL" id="QES34532.1"/>
    </source>
</evidence>
<dbReference type="Pfam" id="PF18563">
    <property type="entry name" value="TubC_N"/>
    <property type="match status" value="1"/>
</dbReference>
<comment type="cofactor">
    <cofactor evidence="1">
        <name>pantetheine 4'-phosphate</name>
        <dbReference type="ChEBI" id="CHEBI:47942"/>
    </cofactor>
</comment>
<dbReference type="InterPro" id="IPR042099">
    <property type="entry name" value="ANL_N_sf"/>
</dbReference>
<dbReference type="FunFam" id="1.10.1200.10:FF:000005">
    <property type="entry name" value="Nonribosomal peptide synthetase 1"/>
    <property type="match status" value="1"/>
</dbReference>
<dbReference type="SUPFAM" id="SSF53474">
    <property type="entry name" value="alpha/beta-Hydrolases"/>
    <property type="match status" value="1"/>
</dbReference>
<dbReference type="SMART" id="SM00823">
    <property type="entry name" value="PKS_PP"/>
    <property type="match status" value="1"/>
</dbReference>
<dbReference type="InterPro" id="IPR011251">
    <property type="entry name" value="Luciferase-like_dom"/>
</dbReference>
<dbReference type="SUPFAM" id="SSF51679">
    <property type="entry name" value="Bacterial luciferase-like"/>
    <property type="match status" value="1"/>
</dbReference>
<organism evidence="6 7">
    <name type="scientific">Streptomyces venezuelae</name>
    <dbReference type="NCBI Taxonomy" id="54571"/>
    <lineage>
        <taxon>Bacteria</taxon>
        <taxon>Bacillati</taxon>
        <taxon>Actinomycetota</taxon>
        <taxon>Actinomycetes</taxon>
        <taxon>Kitasatosporales</taxon>
        <taxon>Streptomycetaceae</taxon>
        <taxon>Streptomyces</taxon>
    </lineage>
</organism>
<evidence type="ECO:0000259" key="5">
    <source>
        <dbReference type="PROSITE" id="PS50075"/>
    </source>
</evidence>
<dbReference type="PROSITE" id="PS50075">
    <property type="entry name" value="CARRIER"/>
    <property type="match status" value="1"/>
</dbReference>
<keyword evidence="4" id="KW-0597">Phosphoprotein</keyword>
<dbReference type="FunFam" id="3.40.50.980:FF:000001">
    <property type="entry name" value="Non-ribosomal peptide synthetase"/>
    <property type="match status" value="1"/>
</dbReference>
<dbReference type="InterPro" id="IPR001031">
    <property type="entry name" value="Thioesterase"/>
</dbReference>
<dbReference type="Gene3D" id="2.30.38.10">
    <property type="entry name" value="Luciferase, Domain 3"/>
    <property type="match status" value="1"/>
</dbReference>
<dbReference type="FunFam" id="3.30.300.30:FF:000010">
    <property type="entry name" value="Enterobactin synthetase component F"/>
    <property type="match status" value="1"/>
</dbReference>
<dbReference type="InterPro" id="IPR009081">
    <property type="entry name" value="PP-bd_ACP"/>
</dbReference>
<dbReference type="GO" id="GO:0008610">
    <property type="term" value="P:lipid biosynthetic process"/>
    <property type="evidence" value="ECO:0007669"/>
    <property type="project" value="UniProtKB-ARBA"/>
</dbReference>
<dbReference type="EMBL" id="CP029192">
    <property type="protein sequence ID" value="QES34532.1"/>
    <property type="molecule type" value="Genomic_DNA"/>
</dbReference>
<dbReference type="Pfam" id="PF00296">
    <property type="entry name" value="Bac_luciferase"/>
    <property type="match status" value="1"/>
</dbReference>
<dbReference type="Pfam" id="PF13193">
    <property type="entry name" value="AMP-binding_C"/>
    <property type="match status" value="1"/>
</dbReference>
<dbReference type="Gene3D" id="3.30.559.30">
    <property type="entry name" value="Nonribosomal peptide synthetase, condensation domain"/>
    <property type="match status" value="1"/>
</dbReference>
<dbReference type="InterPro" id="IPR001242">
    <property type="entry name" value="Condensation_dom"/>
</dbReference>
<dbReference type="SUPFAM" id="SSF56801">
    <property type="entry name" value="Acetyl-CoA synthetase-like"/>
    <property type="match status" value="2"/>
</dbReference>